<dbReference type="EMBL" id="FWXB01000017">
    <property type="protein sequence ID" value="SMC13804.1"/>
    <property type="molecule type" value="Genomic_DNA"/>
</dbReference>
<dbReference type="Proteomes" id="UP000193224">
    <property type="component" value="Unassembled WGS sequence"/>
</dbReference>
<gene>
    <name evidence="1" type="ORF">ROA7745_03664</name>
</gene>
<organism evidence="1 2">
    <name type="scientific">Roseovarius aestuarii</name>
    <dbReference type="NCBI Taxonomy" id="475083"/>
    <lineage>
        <taxon>Bacteria</taxon>
        <taxon>Pseudomonadati</taxon>
        <taxon>Pseudomonadota</taxon>
        <taxon>Alphaproteobacteria</taxon>
        <taxon>Rhodobacterales</taxon>
        <taxon>Roseobacteraceae</taxon>
        <taxon>Roseovarius</taxon>
    </lineage>
</organism>
<evidence type="ECO:0000313" key="1">
    <source>
        <dbReference type="EMBL" id="SMC13804.1"/>
    </source>
</evidence>
<keyword evidence="2" id="KW-1185">Reference proteome</keyword>
<reference evidence="1 2" key="1">
    <citation type="submission" date="2017-03" db="EMBL/GenBank/DDBJ databases">
        <authorList>
            <person name="Afonso C.L."/>
            <person name="Miller P.J."/>
            <person name="Scott M.A."/>
            <person name="Spackman E."/>
            <person name="Goraichik I."/>
            <person name="Dimitrov K.M."/>
            <person name="Suarez D.L."/>
            <person name="Swayne D.E."/>
        </authorList>
    </citation>
    <scope>NUCLEOTIDE SEQUENCE [LARGE SCALE GENOMIC DNA]</scope>
    <source>
        <strain evidence="1 2">CECT 7745</strain>
    </source>
</reference>
<sequence length="88" mass="9622">MTAKATLENGGNDGTCLHPQLANISFTSLSIERISYKASIGLDNLETLPVLPDVSYAVERRLKCQIFENYAFFQPGRAGLFGALRGRS</sequence>
<protein>
    <submittedName>
        <fullName evidence="1">Uncharacterized protein</fullName>
    </submittedName>
</protein>
<proteinExistence type="predicted"/>
<dbReference type="RefSeq" id="WP_139836480.1">
    <property type="nucleotide sequence ID" value="NZ_FWXB01000017.1"/>
</dbReference>
<evidence type="ECO:0000313" key="2">
    <source>
        <dbReference type="Proteomes" id="UP000193224"/>
    </source>
</evidence>
<accession>A0A1X7BW27</accession>
<name>A0A1X7BW27_9RHOB</name>
<dbReference type="AlphaFoldDB" id="A0A1X7BW27"/>